<dbReference type="InterPro" id="IPR015867">
    <property type="entry name" value="N-reg_PII/ATP_PRibTrfase_C"/>
</dbReference>
<dbReference type="NCBIfam" id="TIGR00486">
    <property type="entry name" value="YbgI_SA1388"/>
    <property type="match status" value="1"/>
</dbReference>
<dbReference type="PANTHER" id="PTHR13799">
    <property type="entry name" value="NGG1 INTERACTING FACTOR 3"/>
    <property type="match status" value="1"/>
</dbReference>
<feature type="binding site" evidence="6">
    <location>
        <position position="65"/>
    </location>
    <ligand>
        <name>a divalent metal cation</name>
        <dbReference type="ChEBI" id="CHEBI:60240"/>
        <label>1</label>
    </ligand>
</feature>
<feature type="binding site" evidence="6">
    <location>
        <position position="327"/>
    </location>
    <ligand>
        <name>a divalent metal cation</name>
        <dbReference type="ChEBI" id="CHEBI:60240"/>
        <label>1</label>
    </ligand>
</feature>
<evidence type="ECO:0000256" key="6">
    <source>
        <dbReference type="PIRSR" id="PIRSR602678-1"/>
    </source>
</evidence>
<name>A0A437PRQ4_9BACT</name>
<proteinExistence type="inferred from homology"/>
<dbReference type="RefSeq" id="WP_127804139.1">
    <property type="nucleotide sequence ID" value="NZ_SACY01000003.1"/>
</dbReference>
<feature type="binding site" evidence="6">
    <location>
        <position position="104"/>
    </location>
    <ligand>
        <name>a divalent metal cation</name>
        <dbReference type="ChEBI" id="CHEBI:60240"/>
        <label>1</label>
    </ligand>
</feature>
<comment type="subunit">
    <text evidence="2">Homohexamer.</text>
</comment>
<dbReference type="InterPro" id="IPR017221">
    <property type="entry name" value="DUF34/NIF3_bac"/>
</dbReference>
<dbReference type="OrthoDB" id="9792792at2"/>
<feature type="binding site" evidence="6">
    <location>
        <position position="66"/>
    </location>
    <ligand>
        <name>a divalent metal cation</name>
        <dbReference type="ChEBI" id="CHEBI:60240"/>
        <label>1</label>
    </ligand>
</feature>
<dbReference type="Gene3D" id="3.40.1390.30">
    <property type="entry name" value="NIF3 (NGG1p interacting factor 3)-like"/>
    <property type="match status" value="1"/>
</dbReference>
<dbReference type="GO" id="GO:0005737">
    <property type="term" value="C:cytoplasm"/>
    <property type="evidence" value="ECO:0007669"/>
    <property type="project" value="TreeGrafter"/>
</dbReference>
<evidence type="ECO:0000256" key="2">
    <source>
        <dbReference type="ARBA" id="ARBA00011643"/>
    </source>
</evidence>
<evidence type="ECO:0000256" key="1">
    <source>
        <dbReference type="ARBA" id="ARBA00006964"/>
    </source>
</evidence>
<dbReference type="InterPro" id="IPR002678">
    <property type="entry name" value="DUF34/NIF3"/>
</dbReference>
<organism evidence="7 8">
    <name type="scientific">Sandaracinomonas limnophila</name>
    <dbReference type="NCBI Taxonomy" id="1862386"/>
    <lineage>
        <taxon>Bacteria</taxon>
        <taxon>Pseudomonadati</taxon>
        <taxon>Bacteroidota</taxon>
        <taxon>Cytophagia</taxon>
        <taxon>Cytophagales</taxon>
        <taxon>Flectobacillaceae</taxon>
        <taxon>Sandaracinomonas</taxon>
    </lineage>
</organism>
<evidence type="ECO:0000256" key="4">
    <source>
        <dbReference type="ARBA" id="ARBA00022723"/>
    </source>
</evidence>
<dbReference type="FunFam" id="3.40.1390.30:FF:000001">
    <property type="entry name" value="GTP cyclohydrolase 1 type 2"/>
    <property type="match status" value="1"/>
</dbReference>
<dbReference type="EMBL" id="SACY01000003">
    <property type="protein sequence ID" value="RVU24944.1"/>
    <property type="molecule type" value="Genomic_DNA"/>
</dbReference>
<feature type="binding site" evidence="6">
    <location>
        <position position="331"/>
    </location>
    <ligand>
        <name>a divalent metal cation</name>
        <dbReference type="ChEBI" id="CHEBI:60240"/>
        <label>1</label>
    </ligand>
</feature>
<dbReference type="FunFam" id="3.30.70.120:FF:000006">
    <property type="entry name" value="GTP cyclohydrolase 1 type 2 homolog"/>
    <property type="match status" value="1"/>
</dbReference>
<reference evidence="7 8" key="1">
    <citation type="submission" date="2019-01" db="EMBL/GenBank/DDBJ databases">
        <authorList>
            <person name="Chen W.-M."/>
        </authorList>
    </citation>
    <scope>NUCLEOTIDE SEQUENCE [LARGE SCALE GENOMIC DNA]</scope>
    <source>
        <strain evidence="7 8">FSY-15</strain>
    </source>
</reference>
<evidence type="ECO:0000313" key="8">
    <source>
        <dbReference type="Proteomes" id="UP000282832"/>
    </source>
</evidence>
<evidence type="ECO:0000313" key="7">
    <source>
        <dbReference type="EMBL" id="RVU24944.1"/>
    </source>
</evidence>
<comment type="caution">
    <text evidence="7">The sequence shown here is derived from an EMBL/GenBank/DDBJ whole genome shotgun (WGS) entry which is preliminary data.</text>
</comment>
<evidence type="ECO:0000256" key="3">
    <source>
        <dbReference type="ARBA" id="ARBA00022112"/>
    </source>
</evidence>
<keyword evidence="8" id="KW-1185">Reference proteome</keyword>
<comment type="similarity">
    <text evidence="1 5">Belongs to the GTP cyclohydrolase I type 2/NIF3 family.</text>
</comment>
<evidence type="ECO:0000256" key="5">
    <source>
        <dbReference type="PIRNR" id="PIRNR037489"/>
    </source>
</evidence>
<dbReference type="PANTHER" id="PTHR13799:SF14">
    <property type="entry name" value="GTP CYCLOHYDROLASE 1 TYPE 2 HOMOLOG"/>
    <property type="match status" value="1"/>
</dbReference>
<sequence>MIKVKDIASAMEQWAPLAWQESYDNAGLLVGDKNQEVSGILVSLDCTEEVIEEAKAKNCNMIIAHHPIIFKGLKSLTGKNYVEKTVISAIKNDIILYASHTNLDHAPKGVSYHLAQKFGIKGQVLSPVKENLKKLSFFVPRENAESVRMALNSAGAGQIGNYDNCSFTSEGIGRFTPNQEANPHIGKALKAEEVEEMKVEVILPSHKEAEILQTLFTAHPYEEVSYFIQKLDNTWNEVGAGYIGELEKEISEADFLQMIKQKLGIQNFRHSPKTGKKIKKIAFCGGAGSFLIQKAKAAGADAYITGDIKYHEFFDAENQIILVDVGHYESEVMIKDAICEYLSNIFCNFAVLKSETNTNPINFA</sequence>
<accession>A0A437PRQ4</accession>
<gene>
    <name evidence="7" type="ORF">EOJ36_08025</name>
</gene>
<dbReference type="Pfam" id="PF01784">
    <property type="entry name" value="DUF34_NIF3"/>
    <property type="match status" value="1"/>
</dbReference>
<dbReference type="Proteomes" id="UP000282832">
    <property type="component" value="Unassembled WGS sequence"/>
</dbReference>
<dbReference type="GO" id="GO:0046872">
    <property type="term" value="F:metal ion binding"/>
    <property type="evidence" value="ECO:0007669"/>
    <property type="project" value="UniProtKB-UniRule"/>
</dbReference>
<keyword evidence="4 5" id="KW-0479">Metal-binding</keyword>
<dbReference type="AlphaFoldDB" id="A0A437PRQ4"/>
<dbReference type="Gene3D" id="3.30.70.120">
    <property type="match status" value="1"/>
</dbReference>
<dbReference type="SUPFAM" id="SSF102705">
    <property type="entry name" value="NIF3 (NGG1p interacting factor 3)-like"/>
    <property type="match status" value="1"/>
</dbReference>
<dbReference type="InterPro" id="IPR036069">
    <property type="entry name" value="DUF34/NIF3_sf"/>
</dbReference>
<protein>
    <recommendedName>
        <fullName evidence="3 5">GTP cyclohydrolase 1 type 2 homolog</fullName>
    </recommendedName>
</protein>
<dbReference type="PIRSF" id="PIRSF037489">
    <property type="entry name" value="UCP037489_NIF3_YqfO"/>
    <property type="match status" value="1"/>
</dbReference>